<accession>C1DT41</accession>
<dbReference type="HAMAP" id="MF_01351">
    <property type="entry name" value="NDH1_NuoI"/>
    <property type="match status" value="1"/>
</dbReference>
<dbReference type="PANTHER" id="PTHR10849">
    <property type="entry name" value="NADH DEHYDROGENASE UBIQUINONE IRON-SULFUR PROTEIN 8, MITOCHONDRIAL"/>
    <property type="match status" value="1"/>
</dbReference>
<keyword evidence="1 12" id="KW-1003">Cell membrane</keyword>
<keyword evidence="9 12" id="KW-0520">NAD</keyword>
<dbReference type="InterPro" id="IPR010226">
    <property type="entry name" value="NADH_quinone_OxRdtase_chainI"/>
</dbReference>
<dbReference type="RefSeq" id="WP_012673630.1">
    <property type="nucleotide sequence ID" value="NC_012438.1"/>
</dbReference>
<dbReference type="GO" id="GO:0005506">
    <property type="term" value="F:iron ion binding"/>
    <property type="evidence" value="ECO:0007669"/>
    <property type="project" value="UniProtKB-UniRule"/>
</dbReference>
<evidence type="ECO:0000256" key="9">
    <source>
        <dbReference type="ARBA" id="ARBA00023027"/>
    </source>
</evidence>
<proteinExistence type="inferred from homology"/>
<evidence type="ECO:0000256" key="11">
    <source>
        <dbReference type="ARBA" id="ARBA00023136"/>
    </source>
</evidence>
<dbReference type="PANTHER" id="PTHR10849:SF24">
    <property type="entry name" value="NADH-QUINONE OXIDOREDUCTASE SUBUNIT I 2"/>
    <property type="match status" value="1"/>
</dbReference>
<comment type="subcellular location">
    <subcellularLocation>
        <location evidence="12">Cell inner membrane</location>
        <topology evidence="12">Peripheral membrane protein</topology>
    </subcellularLocation>
</comment>
<dbReference type="Pfam" id="PF12838">
    <property type="entry name" value="Fer4_7"/>
    <property type="match status" value="1"/>
</dbReference>
<dbReference type="GO" id="GO:0051539">
    <property type="term" value="F:4 iron, 4 sulfur cluster binding"/>
    <property type="evidence" value="ECO:0007669"/>
    <property type="project" value="UniProtKB-KW"/>
</dbReference>
<evidence type="ECO:0000256" key="12">
    <source>
        <dbReference type="HAMAP-Rule" id="MF_01351"/>
    </source>
</evidence>
<dbReference type="KEGG" id="saf:SULAZ_0283"/>
<feature type="domain" description="4Fe-4S ferredoxin-type" evidence="13">
    <location>
        <begin position="116"/>
        <end position="147"/>
    </location>
</feature>
<keyword evidence="10 12" id="KW-0830">Ubiquinone</keyword>
<evidence type="ECO:0000256" key="1">
    <source>
        <dbReference type="ARBA" id="ARBA00022475"/>
    </source>
</evidence>
<keyword evidence="7 12" id="KW-0408">Iron</keyword>
<organism evidence="14 15">
    <name type="scientific">Sulfurihydrogenibium azorense (strain DSM 15241 / OCM 825 / Az-Fu1)</name>
    <dbReference type="NCBI Taxonomy" id="204536"/>
    <lineage>
        <taxon>Bacteria</taxon>
        <taxon>Pseudomonadati</taxon>
        <taxon>Aquificota</taxon>
        <taxon>Aquificia</taxon>
        <taxon>Aquificales</taxon>
        <taxon>Hydrogenothermaceae</taxon>
        <taxon>Sulfurihydrogenibium</taxon>
    </lineage>
</organism>
<gene>
    <name evidence="12" type="primary">nuoI</name>
    <name evidence="14" type="ordered locus">SULAZ_0283</name>
</gene>
<dbReference type="SUPFAM" id="SSF46548">
    <property type="entry name" value="alpha-helical ferredoxin"/>
    <property type="match status" value="1"/>
</dbReference>
<reference evidence="14 15" key="1">
    <citation type="journal article" date="2009" name="J. Bacteriol.">
        <title>Complete and draft genome sequences of six members of the Aquificales.</title>
        <authorList>
            <person name="Reysenbach A.L."/>
            <person name="Hamamura N."/>
            <person name="Podar M."/>
            <person name="Griffiths E."/>
            <person name="Ferreira S."/>
            <person name="Hochstein R."/>
            <person name="Heidelberg J."/>
            <person name="Johnson J."/>
            <person name="Mead D."/>
            <person name="Pohorille A."/>
            <person name="Sarmiento M."/>
            <person name="Schweighofer K."/>
            <person name="Seshadri R."/>
            <person name="Voytek M.A."/>
        </authorList>
    </citation>
    <scope>NUCLEOTIDE SEQUENCE [LARGE SCALE GENOMIC DNA]</scope>
    <source>
        <strain evidence="15">Az-Fu1 / DSM 15241 / OCM 825</strain>
    </source>
</reference>
<keyword evidence="14" id="KW-0560">Oxidoreductase</keyword>
<keyword evidence="12" id="KW-0997">Cell inner membrane</keyword>
<feature type="binding site" evidence="12">
    <location>
        <position position="137"/>
    </location>
    <ligand>
        <name>[4Fe-4S] cluster</name>
        <dbReference type="ChEBI" id="CHEBI:49883"/>
        <label>1</label>
    </ligand>
</feature>
<dbReference type="GO" id="GO:0005886">
    <property type="term" value="C:plasma membrane"/>
    <property type="evidence" value="ECO:0007669"/>
    <property type="project" value="UniProtKB-SubCell"/>
</dbReference>
<evidence type="ECO:0000313" key="14">
    <source>
        <dbReference type="EMBL" id="ACN98305.1"/>
    </source>
</evidence>
<feature type="binding site" evidence="12">
    <location>
        <position position="87"/>
    </location>
    <ligand>
        <name>[4Fe-4S] cluster</name>
        <dbReference type="ChEBI" id="CHEBI:49883"/>
        <label>1</label>
    </ligand>
</feature>
<dbReference type="STRING" id="204536.SULAZ_0283"/>
<feature type="binding site" evidence="12">
    <location>
        <position position="97"/>
    </location>
    <ligand>
        <name>[4Fe-4S] cluster</name>
        <dbReference type="ChEBI" id="CHEBI:49883"/>
        <label>2</label>
    </ligand>
</feature>
<dbReference type="Gene3D" id="3.30.70.3270">
    <property type="match status" value="1"/>
</dbReference>
<dbReference type="GO" id="GO:0048038">
    <property type="term" value="F:quinone binding"/>
    <property type="evidence" value="ECO:0007669"/>
    <property type="project" value="UniProtKB-KW"/>
</dbReference>
<evidence type="ECO:0000256" key="2">
    <source>
        <dbReference type="ARBA" id="ARBA00022485"/>
    </source>
</evidence>
<dbReference type="OrthoDB" id="9798098at2"/>
<comment type="function">
    <text evidence="12">NDH-1 shuttles electrons from NADH, via FMN and iron-sulfur (Fe-S) centers, to quinones in the respiratory chain. The immediate electron acceptor for the enzyme in this species is believed to be ubiquinone. Couples the redox reaction to proton translocation (for every two electrons transferred, four hydrogen ions are translocated across the cytoplasmic membrane), and thus conserves the redox energy in a proton gradient.</text>
</comment>
<comment type="subunit">
    <text evidence="12">NDH-1 is composed of 14 different subunits. Subunits NuoA, H, J, K, L, M, N constitute the membrane sector of the complex.</text>
</comment>
<feature type="binding site" evidence="12">
    <location>
        <position position="130"/>
    </location>
    <ligand>
        <name>[4Fe-4S] cluster</name>
        <dbReference type="ChEBI" id="CHEBI:49883"/>
        <label>2</label>
    </ligand>
</feature>
<dbReference type="EMBL" id="CP001229">
    <property type="protein sequence ID" value="ACN98305.1"/>
    <property type="molecule type" value="Genomic_DNA"/>
</dbReference>
<keyword evidence="3 12" id="KW-0874">Quinone</keyword>
<keyword evidence="2 12" id="KW-0004">4Fe-4S</keyword>
<comment type="similarity">
    <text evidence="12">Belongs to the complex I 23 kDa subunit family.</text>
</comment>
<keyword evidence="6 12" id="KW-1278">Translocase</keyword>
<dbReference type="eggNOG" id="COG1143">
    <property type="taxonomic scope" value="Bacteria"/>
</dbReference>
<evidence type="ECO:0000313" key="15">
    <source>
        <dbReference type="Proteomes" id="UP000001369"/>
    </source>
</evidence>
<evidence type="ECO:0000256" key="7">
    <source>
        <dbReference type="ARBA" id="ARBA00023004"/>
    </source>
</evidence>
<feature type="binding site" evidence="12">
    <location>
        <position position="93"/>
    </location>
    <ligand>
        <name>[4Fe-4S] cluster</name>
        <dbReference type="ChEBI" id="CHEBI:49883"/>
        <label>1</label>
    </ligand>
</feature>
<comment type="cofactor">
    <cofactor evidence="12">
        <name>[4Fe-4S] cluster</name>
        <dbReference type="ChEBI" id="CHEBI:49883"/>
    </cofactor>
    <text evidence="12">Binds 2 [4Fe-4S] clusters per subunit.</text>
</comment>
<keyword evidence="15" id="KW-1185">Reference proteome</keyword>
<evidence type="ECO:0000256" key="10">
    <source>
        <dbReference type="ARBA" id="ARBA00023075"/>
    </source>
</evidence>
<evidence type="ECO:0000256" key="4">
    <source>
        <dbReference type="ARBA" id="ARBA00022723"/>
    </source>
</evidence>
<keyword evidence="11 12" id="KW-0472">Membrane</keyword>
<evidence type="ECO:0000256" key="8">
    <source>
        <dbReference type="ARBA" id="ARBA00023014"/>
    </source>
</evidence>
<dbReference type="HOGENOM" id="CLU_067218_4_3_0"/>
<feature type="binding site" evidence="12">
    <location>
        <position position="127"/>
    </location>
    <ligand>
        <name>[4Fe-4S] cluster</name>
        <dbReference type="ChEBI" id="CHEBI:49883"/>
        <label>2</label>
    </ligand>
</feature>
<dbReference type="AlphaFoldDB" id="C1DT41"/>
<evidence type="ECO:0000256" key="5">
    <source>
        <dbReference type="ARBA" id="ARBA00022737"/>
    </source>
</evidence>
<keyword evidence="8 12" id="KW-0411">Iron-sulfur</keyword>
<keyword evidence="5" id="KW-0677">Repeat</keyword>
<keyword evidence="4 12" id="KW-0479">Metal-binding</keyword>
<dbReference type="EC" id="7.1.1.-" evidence="12"/>
<feature type="domain" description="4Fe-4S ferredoxin-type" evidence="13">
    <location>
        <begin position="76"/>
        <end position="108"/>
    </location>
</feature>
<dbReference type="InterPro" id="IPR017896">
    <property type="entry name" value="4Fe4S_Fe-S-bd"/>
</dbReference>
<dbReference type="PROSITE" id="PS51379">
    <property type="entry name" value="4FE4S_FER_2"/>
    <property type="match status" value="2"/>
</dbReference>
<protein>
    <recommendedName>
        <fullName evidence="12">NADH-quinone oxidoreductase subunit I</fullName>
        <ecNumber evidence="12">7.1.1.-</ecNumber>
    </recommendedName>
    <alternativeName>
        <fullName evidence="12">NADH dehydrogenase I subunit I</fullName>
    </alternativeName>
    <alternativeName>
        <fullName evidence="12">NDH-1 subunit I</fullName>
    </alternativeName>
</protein>
<feature type="binding site" evidence="12">
    <location>
        <position position="133"/>
    </location>
    <ligand>
        <name>[4Fe-4S] cluster</name>
        <dbReference type="ChEBI" id="CHEBI:49883"/>
        <label>2</label>
    </ligand>
</feature>
<sequence>MVKLKYVERPNLSLIEKIFFLDFIKGLKVTLKNLFKKTITTKYPYEKITPPKRFRGTHAHRVKDGNEPPSFSVLEKFMDINTGESRCVACYMCQQACPMPSLFRIEAVQLPNGKKKVVRFDMNLLNCLYCGLCVDACPVDCLIMTDIYETAKYQREKCVIQMDDMSERGRDFDSRRLKEPDRIWIDDQERIKLWGQIKWS</sequence>
<feature type="binding site" evidence="12">
    <location>
        <position position="90"/>
    </location>
    <ligand>
        <name>[4Fe-4S] cluster</name>
        <dbReference type="ChEBI" id="CHEBI:49883"/>
        <label>1</label>
    </ligand>
</feature>
<comment type="catalytic activity">
    <reaction evidence="12">
        <text>a quinone + NADH + 5 H(+)(in) = a quinol + NAD(+) + 4 H(+)(out)</text>
        <dbReference type="Rhea" id="RHEA:57888"/>
        <dbReference type="ChEBI" id="CHEBI:15378"/>
        <dbReference type="ChEBI" id="CHEBI:24646"/>
        <dbReference type="ChEBI" id="CHEBI:57540"/>
        <dbReference type="ChEBI" id="CHEBI:57945"/>
        <dbReference type="ChEBI" id="CHEBI:132124"/>
    </reaction>
</comment>
<dbReference type="Proteomes" id="UP000001369">
    <property type="component" value="Chromosome"/>
</dbReference>
<evidence type="ECO:0000256" key="6">
    <source>
        <dbReference type="ARBA" id="ARBA00022967"/>
    </source>
</evidence>
<dbReference type="PROSITE" id="PS00198">
    <property type="entry name" value="4FE4S_FER_1"/>
    <property type="match status" value="1"/>
</dbReference>
<evidence type="ECO:0000259" key="13">
    <source>
        <dbReference type="PROSITE" id="PS51379"/>
    </source>
</evidence>
<dbReference type="GO" id="GO:0050136">
    <property type="term" value="F:NADH dehydrogenase (quinone) (non-electrogenic) activity"/>
    <property type="evidence" value="ECO:0007669"/>
    <property type="project" value="UniProtKB-UniRule"/>
</dbReference>
<evidence type="ECO:0000256" key="3">
    <source>
        <dbReference type="ARBA" id="ARBA00022719"/>
    </source>
</evidence>
<dbReference type="InterPro" id="IPR017900">
    <property type="entry name" value="4Fe4S_Fe_S_CS"/>
</dbReference>
<name>C1DT41_SULAA</name>